<dbReference type="Pfam" id="PF25023">
    <property type="entry name" value="TEN_YD-shell"/>
    <property type="match status" value="2"/>
</dbReference>
<dbReference type="PANTHER" id="PTHR32305">
    <property type="match status" value="1"/>
</dbReference>
<feature type="domain" description="Putative T7SS secretion signal" evidence="4">
    <location>
        <begin position="11"/>
        <end position="256"/>
    </location>
</feature>
<dbReference type="InterPro" id="IPR045351">
    <property type="entry name" value="DUF6531"/>
</dbReference>
<reference evidence="6 7" key="1">
    <citation type="submission" date="2019-10" db="EMBL/GenBank/DDBJ databases">
        <title>Streptomyces smaragdinus sp. nov. and Streptomyces fabii sp. nov., isolated from the gut of fungus growing-termite Macrotermes natalensis.</title>
        <authorList>
            <person name="Schwitalla J."/>
            <person name="Benndorf R."/>
            <person name="Martin K."/>
            <person name="De Beer W."/>
            <person name="Kaster A.-K."/>
            <person name="Vollmers J."/>
            <person name="Poulsen M."/>
            <person name="Beemelmanns C."/>
        </authorList>
    </citation>
    <scope>NUCLEOTIDE SEQUENCE [LARGE SCALE GENOMIC DNA]</scope>
    <source>
        <strain evidence="6 7">RB5</strain>
    </source>
</reference>
<evidence type="ECO:0008006" key="8">
    <source>
        <dbReference type="Google" id="ProtNLM"/>
    </source>
</evidence>
<dbReference type="Gene3D" id="2.180.10.10">
    <property type="entry name" value="RHS repeat-associated core"/>
    <property type="match status" value="3"/>
</dbReference>
<dbReference type="SUPFAM" id="SSF101898">
    <property type="entry name" value="NHL repeat"/>
    <property type="match status" value="1"/>
</dbReference>
<sequence>MGIGDFIPDSIEDAVEDGTEWVGDRFEDAGDWTADRLDDAGWQSGADWVRENSRSLANRMGSQVDEMQLGETEDKTKLVHGSADQLRSTADSLRKLAESFTSVGNGLKGVDPSQLKGGMADAFRLEFHVEPPKWFKASDAFGRAAGALDRFAGTVGWAQGQAQAAIDKFEEGMRGSEAYEKRVGSYNDAVDAYNARPAESRDPSSLPPKPGPVNPGIALMNEAQELLGEARRQRDAAAEAAAGAIRAARDAAPPKPSYEEQVKDGLMELPVMYSHYSFGAVKGVAGILSFARAMNPVDPYNITHPAEYVTNLNSTVAGLVQVVNDPWGAGRQMVTDFMKDPAEGLGRLAPDVALTVATGGGGAAARATRLAREAADAAQDANRARRLVDEEPGGHNRPDRERTTTGTDPVDLATGRMFLPQTDVVLAGLLPLAFTRRVESGYTLGRFFGPSWSSTVDERLLVDADGVVHVTPDGLLLTYPHPVPGVATASSSGTSRTSLERLESGDYRLTDHDAGLVRHFPAAAGTEPGEDGTAWLAETEDRNGHRITIDRGADGTPVGVVHSAGYVLRLTTAEGRVTAVDLGEHPVMRYGYTAGNLTSVTKPSGATTTFVYDTDRRVTAWIDSNDRRYDYAYDTDHRVVAEGGEAGHFQLTLAYGTPDPSTGHRTTALTTAAGHTTRHLIDANSRILRTTDPLGHTTTFTHDTRGRPLTHTDALGHTTSFTYDEDGHLTTVTRPDGTTLTTTYNAQGLPLELTAPDGARYRQEYDAQGNLTSQTDPAGHTTTFTYTAQGHLASTTDPTGAVTTLRCDPSGLPTEVTTPTGAITRTTRDAFGRLTELTAPDGAVSRLTWTPDGDLSHRTAPDGTTETWTYDGEGNCTAHTDEAGQTTRFEYGHFDQLTARTDPNGARHTFDHDAELRLTQVTNPQGLTWSYTHDAAGRLTSETDFDDRTITYTLDPIGRLTTRTTPLGELIHHEYDALSRLTRKDAAGSVTTYAYDPTGRLLQATNPTGDLIRQYDRRGLLKTELFNGRATTYQYDPSGRRTRRTTPTGHTTTYAYDASGRPTTLTSGDHEIHFTRDATGRELARHYDDTLTQHLTWDPAGRLTTQHLTSQGNTLNHRAYTYRADGYLTAIDDALRGPQRFTLDPTGRVTSITAQNWSESYAYDEAGNQTTATWTGHQTDPTTQGPRTYTATRLDRAGANRYTHDQAGRLTTRTKTRLSRKPDTWHYTYNADSEPFRVR</sequence>
<evidence type="ECO:0000313" key="7">
    <source>
        <dbReference type="Proteomes" id="UP000466345"/>
    </source>
</evidence>
<gene>
    <name evidence="6" type="ORF">SRB5_35920</name>
</gene>
<proteinExistence type="predicted"/>
<evidence type="ECO:0000313" key="6">
    <source>
        <dbReference type="EMBL" id="MQY13444.1"/>
    </source>
</evidence>
<feature type="compositionally biased region" description="Basic and acidic residues" evidence="2">
    <location>
        <begin position="382"/>
        <end position="403"/>
    </location>
</feature>
<dbReference type="Pfam" id="PF05593">
    <property type="entry name" value="RHS_repeat"/>
    <property type="match status" value="2"/>
</dbReference>
<dbReference type="Gene3D" id="3.90.930.1">
    <property type="match status" value="1"/>
</dbReference>
<dbReference type="Pfam" id="PF20148">
    <property type="entry name" value="DUF6531"/>
    <property type="match status" value="1"/>
</dbReference>
<accession>A0A7K0CL09</accession>
<evidence type="ECO:0000259" key="5">
    <source>
        <dbReference type="Pfam" id="PF25023"/>
    </source>
</evidence>
<feature type="domain" description="Teneurin-like YD-shell" evidence="5">
    <location>
        <begin position="852"/>
        <end position="1004"/>
    </location>
</feature>
<dbReference type="Proteomes" id="UP000466345">
    <property type="component" value="Unassembled WGS sequence"/>
</dbReference>
<keyword evidence="1" id="KW-0677">Repeat</keyword>
<dbReference type="AlphaFoldDB" id="A0A7K0CL09"/>
<dbReference type="NCBIfam" id="TIGR01643">
    <property type="entry name" value="YD_repeat_2x"/>
    <property type="match status" value="8"/>
</dbReference>
<evidence type="ECO:0000256" key="1">
    <source>
        <dbReference type="ARBA" id="ARBA00022737"/>
    </source>
</evidence>
<dbReference type="RefSeq" id="WP_323378082.1">
    <property type="nucleotide sequence ID" value="NZ_WEGJ01000012.1"/>
</dbReference>
<keyword evidence="7" id="KW-1185">Reference proteome</keyword>
<feature type="region of interest" description="Disordered" evidence="2">
    <location>
        <begin position="1032"/>
        <end position="1052"/>
    </location>
</feature>
<feature type="domain" description="DUF6531" evidence="3">
    <location>
        <begin position="408"/>
        <end position="479"/>
    </location>
</feature>
<feature type="region of interest" description="Disordered" evidence="2">
    <location>
        <begin position="378"/>
        <end position="412"/>
    </location>
</feature>
<evidence type="ECO:0000259" key="3">
    <source>
        <dbReference type="Pfam" id="PF20148"/>
    </source>
</evidence>
<dbReference type="InterPro" id="IPR031325">
    <property type="entry name" value="RHS_repeat"/>
</dbReference>
<feature type="region of interest" description="Disordered" evidence="2">
    <location>
        <begin position="692"/>
        <end position="711"/>
    </location>
</feature>
<dbReference type="PANTHER" id="PTHR32305:SF15">
    <property type="entry name" value="PROTEIN RHSA-RELATED"/>
    <property type="match status" value="1"/>
</dbReference>
<comment type="caution">
    <text evidence="6">The sequence shown here is derived from an EMBL/GenBank/DDBJ whole genome shotgun (WGS) entry which is preliminary data.</text>
</comment>
<name>A0A7K0CL09_9ACTN</name>
<feature type="domain" description="Teneurin-like YD-shell" evidence="5">
    <location>
        <begin position="696"/>
        <end position="844"/>
    </location>
</feature>
<dbReference type="Pfam" id="PF21725">
    <property type="entry name" value="T7SS_signal"/>
    <property type="match status" value="1"/>
</dbReference>
<protein>
    <recommendedName>
        <fullName evidence="8">Type IV secretion protein Rhs</fullName>
    </recommendedName>
</protein>
<evidence type="ECO:0000259" key="4">
    <source>
        <dbReference type="Pfam" id="PF21725"/>
    </source>
</evidence>
<dbReference type="EMBL" id="WEGJ01000012">
    <property type="protein sequence ID" value="MQY13444.1"/>
    <property type="molecule type" value="Genomic_DNA"/>
</dbReference>
<organism evidence="6 7">
    <name type="scientific">Streptomyces smaragdinus</name>
    <dbReference type="NCBI Taxonomy" id="2585196"/>
    <lineage>
        <taxon>Bacteria</taxon>
        <taxon>Bacillati</taxon>
        <taxon>Actinomycetota</taxon>
        <taxon>Actinomycetes</taxon>
        <taxon>Kitasatosporales</taxon>
        <taxon>Streptomycetaceae</taxon>
        <taxon>Streptomyces</taxon>
    </lineage>
</organism>
<dbReference type="InterPro" id="IPR006530">
    <property type="entry name" value="YD"/>
</dbReference>
<evidence type="ECO:0000256" key="2">
    <source>
        <dbReference type="SAM" id="MobiDB-lite"/>
    </source>
</evidence>
<dbReference type="InterPro" id="IPR056823">
    <property type="entry name" value="TEN-like_YD-shell"/>
</dbReference>
<dbReference type="InterPro" id="IPR050708">
    <property type="entry name" value="T6SS_VgrG/RHS"/>
</dbReference>
<dbReference type="InterPro" id="IPR049082">
    <property type="entry name" value="T7SS_signal"/>
</dbReference>